<dbReference type="Proteomes" id="UP000236732">
    <property type="component" value="Unassembled WGS sequence"/>
</dbReference>
<sequence>MTETAPDVIGEALLRAFADRGYDARLPEFTTVSVRLPDGSTATADITAWREHAGRGGPDVLPRAAADYADQAARAFERSAGQVQADTSANLRVRLYTDDALGGMRDALVTRPLAPGLVETVVVDYPDSIMPLERARLGGLSEDEVFGTALAQSLEEQHYTSTDTVQGVPVTHVGGEHLFVGAHAHVLRRHAERAPYGALVSFPLPEYVLVHVIGDVHLFAAMETVQDLSQRLFDSGEKALSPQVYWWRPGPYEELPEAAALRGGQVPDLRPVGIKVDHQEKSVAFQTTDTDRLAELWLNDHA</sequence>
<protein>
    <submittedName>
        <fullName evidence="1">Uncharacterized protein</fullName>
    </submittedName>
</protein>
<dbReference type="AlphaFoldDB" id="A0A1H6ETH1"/>
<gene>
    <name evidence="1" type="ORF">SAMN05444920_114260</name>
</gene>
<keyword evidence="2" id="KW-1185">Reference proteome</keyword>
<reference evidence="1 2" key="1">
    <citation type="submission" date="2016-10" db="EMBL/GenBank/DDBJ databases">
        <authorList>
            <person name="de Groot N.N."/>
        </authorList>
    </citation>
    <scope>NUCLEOTIDE SEQUENCE [LARGE SCALE GENOMIC DNA]</scope>
    <source>
        <strain evidence="1 2">CGMCC 4.7037</strain>
    </source>
</reference>
<name>A0A1H6ETH1_9ACTN</name>
<proteinExistence type="predicted"/>
<evidence type="ECO:0000313" key="2">
    <source>
        <dbReference type="Proteomes" id="UP000236732"/>
    </source>
</evidence>
<organism evidence="1 2">
    <name type="scientific">Nonomuraea solani</name>
    <dbReference type="NCBI Taxonomy" id="1144553"/>
    <lineage>
        <taxon>Bacteria</taxon>
        <taxon>Bacillati</taxon>
        <taxon>Actinomycetota</taxon>
        <taxon>Actinomycetes</taxon>
        <taxon>Streptosporangiales</taxon>
        <taxon>Streptosporangiaceae</taxon>
        <taxon>Nonomuraea</taxon>
    </lineage>
</organism>
<dbReference type="EMBL" id="FNVT01000014">
    <property type="protein sequence ID" value="SEG99984.1"/>
    <property type="molecule type" value="Genomic_DNA"/>
</dbReference>
<evidence type="ECO:0000313" key="1">
    <source>
        <dbReference type="EMBL" id="SEG99984.1"/>
    </source>
</evidence>
<dbReference type="OrthoDB" id="4076188at2"/>
<dbReference type="RefSeq" id="WP_160150545.1">
    <property type="nucleotide sequence ID" value="NZ_FNVT01000014.1"/>
</dbReference>
<accession>A0A1H6ETH1</accession>